<comment type="function">
    <text evidence="8 10">This protein is one of the two subunits of integration host factor, a specific DNA-binding protein that functions in genetic recombination as well as in transcriptional and translational control.</text>
</comment>
<dbReference type="InterPro" id="IPR020816">
    <property type="entry name" value="Histone-like_DNA-bd_CS"/>
</dbReference>
<dbReference type="GO" id="GO:0006355">
    <property type="term" value="P:regulation of DNA-templated transcription"/>
    <property type="evidence" value="ECO:0007669"/>
    <property type="project" value="UniProtKB-UniRule"/>
</dbReference>
<evidence type="ECO:0000256" key="3">
    <source>
        <dbReference type="ARBA" id="ARBA00022845"/>
    </source>
</evidence>
<dbReference type="SUPFAM" id="SSF47729">
    <property type="entry name" value="IHF-like DNA-binding proteins"/>
    <property type="match status" value="1"/>
</dbReference>
<evidence type="ECO:0000256" key="4">
    <source>
        <dbReference type="ARBA" id="ARBA00023015"/>
    </source>
</evidence>
<keyword evidence="6 8" id="KW-0804">Transcription</keyword>
<dbReference type="FunFam" id="4.10.520.10:FF:000010">
    <property type="entry name" value="Integration host factor subunit alpha"/>
    <property type="match status" value="1"/>
</dbReference>
<dbReference type="GO" id="GO:0005829">
    <property type="term" value="C:cytosol"/>
    <property type="evidence" value="ECO:0007669"/>
    <property type="project" value="TreeGrafter"/>
</dbReference>
<dbReference type="Pfam" id="PF00216">
    <property type="entry name" value="Bac_DNA_binding"/>
    <property type="match status" value="1"/>
</dbReference>
<dbReference type="GO" id="GO:0030527">
    <property type="term" value="F:structural constituent of chromatin"/>
    <property type="evidence" value="ECO:0007669"/>
    <property type="project" value="InterPro"/>
</dbReference>
<feature type="compositionally biased region" description="Acidic residues" evidence="11">
    <location>
        <begin position="103"/>
        <end position="128"/>
    </location>
</feature>
<evidence type="ECO:0000256" key="11">
    <source>
        <dbReference type="SAM" id="MobiDB-lite"/>
    </source>
</evidence>
<dbReference type="PANTHER" id="PTHR33175:SF2">
    <property type="entry name" value="INTEGRATION HOST FACTOR SUBUNIT ALPHA"/>
    <property type="match status" value="1"/>
</dbReference>
<dbReference type="SMART" id="SM00411">
    <property type="entry name" value="BHL"/>
    <property type="match status" value="1"/>
</dbReference>
<dbReference type="OrthoDB" id="9797747at2"/>
<protein>
    <recommendedName>
        <fullName evidence="2 8">Integration host factor subunit alpha</fullName>
        <shortName evidence="8">IHF-alpha</shortName>
    </recommendedName>
</protein>
<keyword evidence="4 8" id="KW-0805">Transcription regulation</keyword>
<dbReference type="InterPro" id="IPR005684">
    <property type="entry name" value="IHF_alpha"/>
</dbReference>
<evidence type="ECO:0000256" key="10">
    <source>
        <dbReference type="RuleBase" id="RU004485"/>
    </source>
</evidence>
<dbReference type="GO" id="GO:0003677">
    <property type="term" value="F:DNA binding"/>
    <property type="evidence" value="ECO:0007669"/>
    <property type="project" value="UniProtKB-UniRule"/>
</dbReference>
<evidence type="ECO:0000256" key="1">
    <source>
        <dbReference type="ARBA" id="ARBA00010529"/>
    </source>
</evidence>
<evidence type="ECO:0000313" key="13">
    <source>
        <dbReference type="Proteomes" id="UP000182719"/>
    </source>
</evidence>
<evidence type="ECO:0000256" key="5">
    <source>
        <dbReference type="ARBA" id="ARBA00023125"/>
    </source>
</evidence>
<comment type="similarity">
    <text evidence="1 8 9">Belongs to the bacterial histone-like protein family.</text>
</comment>
<gene>
    <name evidence="8" type="primary">ihfA</name>
    <name evidence="8" type="synonym">himA</name>
    <name evidence="12" type="ORF">SAMN05444354_1324</name>
</gene>
<evidence type="ECO:0000256" key="2">
    <source>
        <dbReference type="ARBA" id="ARBA00018329"/>
    </source>
</evidence>
<dbReference type="HAMAP" id="MF_00380">
    <property type="entry name" value="IHF_alpha"/>
    <property type="match status" value="1"/>
</dbReference>
<dbReference type="GO" id="GO:0009893">
    <property type="term" value="P:positive regulation of metabolic process"/>
    <property type="evidence" value="ECO:0007669"/>
    <property type="project" value="UniProtKB-ARBA"/>
</dbReference>
<dbReference type="AlphaFoldDB" id="A0A1H8E5X9"/>
<keyword evidence="3 8" id="KW-0810">Translation regulation</keyword>
<dbReference type="RefSeq" id="WP_075011059.1">
    <property type="nucleotide sequence ID" value="NZ_FOAP01000032.1"/>
</dbReference>
<dbReference type="PANTHER" id="PTHR33175">
    <property type="entry name" value="DNA-BINDING PROTEIN HU"/>
    <property type="match status" value="1"/>
</dbReference>
<proteinExistence type="inferred from homology"/>
<dbReference type="PRINTS" id="PR01727">
    <property type="entry name" value="DNABINDINGHU"/>
</dbReference>
<dbReference type="Proteomes" id="UP000182719">
    <property type="component" value="Unassembled WGS sequence"/>
</dbReference>
<dbReference type="Gene3D" id="4.10.520.10">
    <property type="entry name" value="IHF-like DNA-binding proteins"/>
    <property type="match status" value="1"/>
</dbReference>
<evidence type="ECO:0000256" key="7">
    <source>
        <dbReference type="ARBA" id="ARBA00023172"/>
    </source>
</evidence>
<dbReference type="NCBIfam" id="NF001401">
    <property type="entry name" value="PRK00285.1"/>
    <property type="match status" value="1"/>
</dbReference>
<dbReference type="PROSITE" id="PS00045">
    <property type="entry name" value="HISTONE_LIKE"/>
    <property type="match status" value="1"/>
</dbReference>
<keyword evidence="7 8" id="KW-0233">DNA recombination</keyword>
<dbReference type="CDD" id="cd13835">
    <property type="entry name" value="IHF_A"/>
    <property type="match status" value="1"/>
</dbReference>
<name>A0A1H8E5X9_STIAU</name>
<accession>A0A1H8E5X9</accession>
<evidence type="ECO:0000256" key="8">
    <source>
        <dbReference type="HAMAP-Rule" id="MF_00380"/>
    </source>
</evidence>
<dbReference type="EMBL" id="FOAP01000032">
    <property type="protein sequence ID" value="SEN14902.1"/>
    <property type="molecule type" value="Genomic_DNA"/>
</dbReference>
<comment type="subunit">
    <text evidence="8 10">Heterodimer of an alpha and a beta chain.</text>
</comment>
<dbReference type="GO" id="GO:0006310">
    <property type="term" value="P:DNA recombination"/>
    <property type="evidence" value="ECO:0007669"/>
    <property type="project" value="UniProtKB-UniRule"/>
</dbReference>
<reference evidence="13" key="1">
    <citation type="submission" date="2016-10" db="EMBL/GenBank/DDBJ databases">
        <authorList>
            <person name="Varghese N."/>
            <person name="Submissions S."/>
        </authorList>
    </citation>
    <scope>NUCLEOTIDE SEQUENCE [LARGE SCALE GENOMIC DNA]</scope>
    <source>
        <strain evidence="13">DSM 17044</strain>
    </source>
</reference>
<organism evidence="12 13">
    <name type="scientific">Stigmatella aurantiaca</name>
    <dbReference type="NCBI Taxonomy" id="41"/>
    <lineage>
        <taxon>Bacteria</taxon>
        <taxon>Pseudomonadati</taxon>
        <taxon>Myxococcota</taxon>
        <taxon>Myxococcia</taxon>
        <taxon>Myxococcales</taxon>
        <taxon>Cystobacterineae</taxon>
        <taxon>Archangiaceae</taxon>
        <taxon>Stigmatella</taxon>
    </lineage>
</organism>
<dbReference type="GO" id="GO:0006417">
    <property type="term" value="P:regulation of translation"/>
    <property type="evidence" value="ECO:0007669"/>
    <property type="project" value="UniProtKB-UniRule"/>
</dbReference>
<keyword evidence="13" id="KW-1185">Reference proteome</keyword>
<evidence type="ECO:0000313" key="12">
    <source>
        <dbReference type="EMBL" id="SEN14902.1"/>
    </source>
</evidence>
<keyword evidence="5 8" id="KW-0238">DNA-binding</keyword>
<sequence>MTKADIIEGVYEKVGFSKKESAEIVELVFDTLKETLERGDKIKISGFGNFQVRQKKARVGRNPQTGKEIEISARRVLTFRPSQVLKSALNGEAPPENHAEIDAREEENDENEDFDSEDMDSEEMDGEGAEGGKY</sequence>
<dbReference type="NCBIfam" id="TIGR00987">
    <property type="entry name" value="himA"/>
    <property type="match status" value="1"/>
</dbReference>
<evidence type="ECO:0000256" key="6">
    <source>
        <dbReference type="ARBA" id="ARBA00023163"/>
    </source>
</evidence>
<feature type="region of interest" description="Disordered" evidence="11">
    <location>
        <begin position="86"/>
        <end position="134"/>
    </location>
</feature>
<evidence type="ECO:0000256" key="9">
    <source>
        <dbReference type="RuleBase" id="RU003939"/>
    </source>
</evidence>
<dbReference type="InterPro" id="IPR000119">
    <property type="entry name" value="Hist_DNA-bd"/>
</dbReference>
<dbReference type="InterPro" id="IPR010992">
    <property type="entry name" value="IHF-like_DNA-bd_dom_sf"/>
</dbReference>